<name>A0A1G5AG09_9FIRM</name>
<protein>
    <recommendedName>
        <fullName evidence="1">Transposase for insertion sequence element IS21-like C-terminal domain-containing protein</fullName>
    </recommendedName>
</protein>
<reference evidence="2 3" key="1">
    <citation type="submission" date="2016-10" db="EMBL/GenBank/DDBJ databases">
        <authorList>
            <person name="de Groot N.N."/>
        </authorList>
    </citation>
    <scope>NUCLEOTIDE SEQUENCE [LARGE SCALE GENOMIC DNA]</scope>
    <source>
        <strain evidence="2 3">DSM 18978</strain>
    </source>
</reference>
<dbReference type="Pfam" id="PF22483">
    <property type="entry name" value="Mu-transpos_C_2"/>
    <property type="match status" value="1"/>
</dbReference>
<evidence type="ECO:0000259" key="1">
    <source>
        <dbReference type="Pfam" id="PF22483"/>
    </source>
</evidence>
<evidence type="ECO:0000313" key="3">
    <source>
        <dbReference type="Proteomes" id="UP000198636"/>
    </source>
</evidence>
<gene>
    <name evidence="2" type="ORF">SAMN03080606_00115</name>
</gene>
<evidence type="ECO:0000313" key="2">
    <source>
        <dbReference type="EMBL" id="SCX76821.1"/>
    </source>
</evidence>
<dbReference type="EMBL" id="FMUS01000001">
    <property type="protein sequence ID" value="SCX76821.1"/>
    <property type="molecule type" value="Genomic_DNA"/>
</dbReference>
<dbReference type="Proteomes" id="UP000198636">
    <property type="component" value="Unassembled WGS sequence"/>
</dbReference>
<dbReference type="InterPro" id="IPR054353">
    <property type="entry name" value="IstA-like_C"/>
</dbReference>
<dbReference type="STRING" id="1120976.SAMN03080606_00115"/>
<feature type="domain" description="Transposase for insertion sequence element IS21-like C-terminal" evidence="1">
    <location>
        <begin position="8"/>
        <end position="59"/>
    </location>
</feature>
<proteinExistence type="predicted"/>
<sequence>MVTSNKFLLIEFDRNHYSVPYNYGFKPLRVEAFVDRIEIYGSSKLISVHDRCYSQGEKVMKLEHYLPILEIKPRAVKNALVVRKLPQVYQSLRELLCSRNTEGYREFAKILLLNQEYDFEEVLIAIEESFKISSPNLATIKYLLAAKHIKKSSVEPIELLSNPNLEVPVDSPTKFDCFLGGVTA</sequence>
<dbReference type="AlphaFoldDB" id="A0A1G5AG09"/>
<organism evidence="2 3">
    <name type="scientific">Alkaliphilus peptidifermentans DSM 18978</name>
    <dbReference type="NCBI Taxonomy" id="1120976"/>
    <lineage>
        <taxon>Bacteria</taxon>
        <taxon>Bacillati</taxon>
        <taxon>Bacillota</taxon>
        <taxon>Clostridia</taxon>
        <taxon>Peptostreptococcales</taxon>
        <taxon>Natronincolaceae</taxon>
        <taxon>Alkaliphilus</taxon>
    </lineage>
</organism>
<keyword evidence="3" id="KW-1185">Reference proteome</keyword>
<accession>A0A1G5AG09</accession>